<reference evidence="9 10" key="1">
    <citation type="submission" date="2018-05" db="EMBL/GenBank/DDBJ databases">
        <title>Genomic Encyclopedia of Type Strains, Phase III (KMG-III): the genomes of soil and plant-associated and newly described type strains.</title>
        <authorList>
            <person name="Whitman W."/>
        </authorList>
    </citation>
    <scope>NUCLEOTIDE SEQUENCE [LARGE SCALE GENOMIC DNA]</scope>
    <source>
        <strain evidence="9 10">CECT 5696</strain>
    </source>
</reference>
<accession>A0A2V2Z215</accession>
<evidence type="ECO:0000256" key="6">
    <source>
        <dbReference type="ARBA" id="ARBA00023136"/>
    </source>
</evidence>
<gene>
    <name evidence="9" type="ORF">DFQ01_109150</name>
</gene>
<evidence type="ECO:0000313" key="9">
    <source>
        <dbReference type="EMBL" id="PWW02525.1"/>
    </source>
</evidence>
<dbReference type="SUPFAM" id="SSF161098">
    <property type="entry name" value="MetI-like"/>
    <property type="match status" value="1"/>
</dbReference>
<dbReference type="GO" id="GO:0005886">
    <property type="term" value="C:plasma membrane"/>
    <property type="evidence" value="ECO:0007669"/>
    <property type="project" value="UniProtKB-SubCell"/>
</dbReference>
<feature type="transmembrane region" description="Helical" evidence="7">
    <location>
        <begin position="189"/>
        <end position="216"/>
    </location>
</feature>
<dbReference type="PANTHER" id="PTHR43744">
    <property type="entry name" value="ABC TRANSPORTER PERMEASE PROTEIN MG189-RELATED-RELATED"/>
    <property type="match status" value="1"/>
</dbReference>
<name>A0A2V2Z215_9BACL</name>
<comment type="subcellular location">
    <subcellularLocation>
        <location evidence="1 7">Cell membrane</location>
        <topology evidence="1 7">Multi-pass membrane protein</topology>
    </subcellularLocation>
</comment>
<dbReference type="PANTHER" id="PTHR43744:SF9">
    <property type="entry name" value="POLYGALACTURONAN_RHAMNOGALACTURONAN TRANSPORT SYSTEM PERMEASE PROTEIN YTCP"/>
    <property type="match status" value="1"/>
</dbReference>
<keyword evidence="5 7" id="KW-1133">Transmembrane helix</keyword>
<feature type="transmembrane region" description="Helical" evidence="7">
    <location>
        <begin position="83"/>
        <end position="105"/>
    </location>
</feature>
<feature type="domain" description="ABC transmembrane type-1" evidence="8">
    <location>
        <begin position="81"/>
        <end position="289"/>
    </location>
</feature>
<dbReference type="CDD" id="cd06261">
    <property type="entry name" value="TM_PBP2"/>
    <property type="match status" value="1"/>
</dbReference>
<feature type="transmembrane region" description="Helical" evidence="7">
    <location>
        <begin position="20"/>
        <end position="44"/>
    </location>
</feature>
<evidence type="ECO:0000256" key="1">
    <source>
        <dbReference type="ARBA" id="ARBA00004651"/>
    </source>
</evidence>
<feature type="transmembrane region" description="Helical" evidence="7">
    <location>
        <begin position="117"/>
        <end position="136"/>
    </location>
</feature>
<evidence type="ECO:0000313" key="10">
    <source>
        <dbReference type="Proteomes" id="UP000246635"/>
    </source>
</evidence>
<evidence type="ECO:0000256" key="4">
    <source>
        <dbReference type="ARBA" id="ARBA00022692"/>
    </source>
</evidence>
<dbReference type="PROSITE" id="PS50928">
    <property type="entry name" value="ABC_TM1"/>
    <property type="match status" value="1"/>
</dbReference>
<keyword evidence="4 7" id="KW-0812">Transmembrane</keyword>
<keyword evidence="6 7" id="KW-0472">Membrane</keyword>
<sequence length="299" mass="33123">MSSSTASNRKLNSAPVFTAIAYTVVSIIALVCLIPFVVLLAGAFSSESSVISDGYWFWPRDFSLDAFKFIFRYPGDVLSAYKVSILIAVIGTALSLFCSTMAAYVLGRKELKHRNKLAFFLFFTTLFSGGLAPYYIWLSRNLHLSNTYAVLILVPMFNVMYILILRSFISSSVPEPLIESARIDGAGDLRIFLQMILPLSKPALASIGVFTALAYWNDWWTAMMFTTKDPLIPLQYLLYKMLSSVNLSSAMSQHVTNLDAPKETFKLAMTVIATGPILLVFPFVQKYFVSGVTIGAVKG</sequence>
<dbReference type="GO" id="GO:0055085">
    <property type="term" value="P:transmembrane transport"/>
    <property type="evidence" value="ECO:0007669"/>
    <property type="project" value="InterPro"/>
</dbReference>
<feature type="transmembrane region" description="Helical" evidence="7">
    <location>
        <begin position="148"/>
        <end position="169"/>
    </location>
</feature>
<comment type="similarity">
    <text evidence="7">Belongs to the binding-protein-dependent transport system permease family.</text>
</comment>
<dbReference type="EMBL" id="QGTQ01000009">
    <property type="protein sequence ID" value="PWW02525.1"/>
    <property type="molecule type" value="Genomic_DNA"/>
</dbReference>
<dbReference type="InterPro" id="IPR000515">
    <property type="entry name" value="MetI-like"/>
</dbReference>
<keyword evidence="10" id="KW-1185">Reference proteome</keyword>
<dbReference type="RefSeq" id="WP_110044557.1">
    <property type="nucleotide sequence ID" value="NZ_CP054613.1"/>
</dbReference>
<organism evidence="9 10">
    <name type="scientific">Paenibacillus cellulosilyticus</name>
    <dbReference type="NCBI Taxonomy" id="375489"/>
    <lineage>
        <taxon>Bacteria</taxon>
        <taxon>Bacillati</taxon>
        <taxon>Bacillota</taxon>
        <taxon>Bacilli</taxon>
        <taxon>Bacillales</taxon>
        <taxon>Paenibacillaceae</taxon>
        <taxon>Paenibacillus</taxon>
    </lineage>
</organism>
<dbReference type="Pfam" id="PF00528">
    <property type="entry name" value="BPD_transp_1"/>
    <property type="match status" value="1"/>
</dbReference>
<evidence type="ECO:0000256" key="3">
    <source>
        <dbReference type="ARBA" id="ARBA00022475"/>
    </source>
</evidence>
<protein>
    <submittedName>
        <fullName evidence="9">Putative aldouronate transport system permease protein</fullName>
    </submittedName>
</protein>
<keyword evidence="2 7" id="KW-0813">Transport</keyword>
<proteinExistence type="inferred from homology"/>
<evidence type="ECO:0000256" key="7">
    <source>
        <dbReference type="RuleBase" id="RU363032"/>
    </source>
</evidence>
<dbReference type="Gene3D" id="1.10.3720.10">
    <property type="entry name" value="MetI-like"/>
    <property type="match status" value="1"/>
</dbReference>
<evidence type="ECO:0000256" key="2">
    <source>
        <dbReference type="ARBA" id="ARBA00022448"/>
    </source>
</evidence>
<evidence type="ECO:0000259" key="8">
    <source>
        <dbReference type="PROSITE" id="PS50928"/>
    </source>
</evidence>
<dbReference type="InterPro" id="IPR035906">
    <property type="entry name" value="MetI-like_sf"/>
</dbReference>
<feature type="transmembrane region" description="Helical" evidence="7">
    <location>
        <begin position="267"/>
        <end position="284"/>
    </location>
</feature>
<dbReference type="AlphaFoldDB" id="A0A2V2Z215"/>
<evidence type="ECO:0000256" key="5">
    <source>
        <dbReference type="ARBA" id="ARBA00022989"/>
    </source>
</evidence>
<keyword evidence="3" id="KW-1003">Cell membrane</keyword>
<dbReference type="OrthoDB" id="9810086at2"/>
<comment type="caution">
    <text evidence="9">The sequence shown here is derived from an EMBL/GenBank/DDBJ whole genome shotgun (WGS) entry which is preliminary data.</text>
</comment>
<dbReference type="Proteomes" id="UP000246635">
    <property type="component" value="Unassembled WGS sequence"/>
</dbReference>